<dbReference type="EMBL" id="FOYO01000001">
    <property type="protein sequence ID" value="SFR32670.1"/>
    <property type="molecule type" value="Genomic_DNA"/>
</dbReference>
<dbReference type="InterPro" id="IPR011006">
    <property type="entry name" value="CheY-like_superfamily"/>
</dbReference>
<dbReference type="SMART" id="SM00448">
    <property type="entry name" value="REC"/>
    <property type="match status" value="1"/>
</dbReference>
<evidence type="ECO:0000259" key="3">
    <source>
        <dbReference type="PROSITE" id="PS50110"/>
    </source>
</evidence>
<keyword evidence="5" id="KW-1185">Reference proteome</keyword>
<dbReference type="PANTHER" id="PTHR44591">
    <property type="entry name" value="STRESS RESPONSE REGULATOR PROTEIN 1"/>
    <property type="match status" value="1"/>
</dbReference>
<evidence type="ECO:0000256" key="2">
    <source>
        <dbReference type="PROSITE-ProRule" id="PRU00169"/>
    </source>
</evidence>
<reference evidence="5" key="1">
    <citation type="submission" date="2016-10" db="EMBL/GenBank/DDBJ databases">
        <authorList>
            <person name="Varghese N."/>
            <person name="Submissions S."/>
        </authorList>
    </citation>
    <scope>NUCLEOTIDE SEQUENCE [LARGE SCALE GENOMIC DNA]</scope>
    <source>
        <strain evidence="5">DSM 26921</strain>
    </source>
</reference>
<accession>A0A1I6FRT6</accession>
<gene>
    <name evidence="4" type="ORF">SAMN04488002_0178</name>
</gene>
<dbReference type="SUPFAM" id="SSF52172">
    <property type="entry name" value="CheY-like"/>
    <property type="match status" value="1"/>
</dbReference>
<proteinExistence type="predicted"/>
<evidence type="ECO:0000256" key="1">
    <source>
        <dbReference type="ARBA" id="ARBA00022553"/>
    </source>
</evidence>
<dbReference type="PANTHER" id="PTHR44591:SF3">
    <property type="entry name" value="RESPONSE REGULATORY DOMAIN-CONTAINING PROTEIN"/>
    <property type="match status" value="1"/>
</dbReference>
<dbReference type="Gene3D" id="3.40.50.2300">
    <property type="match status" value="1"/>
</dbReference>
<feature type="modified residue" description="4-aspartylphosphate" evidence="2">
    <location>
        <position position="56"/>
    </location>
</feature>
<dbReference type="InterPro" id="IPR001789">
    <property type="entry name" value="Sig_transdc_resp-reg_receiver"/>
</dbReference>
<name>A0A1I6FRT6_9RHOB</name>
<feature type="domain" description="Response regulatory" evidence="3">
    <location>
        <begin position="6"/>
        <end position="123"/>
    </location>
</feature>
<dbReference type="RefSeq" id="WP_090211282.1">
    <property type="nucleotide sequence ID" value="NZ_FOYO01000001.1"/>
</dbReference>
<organism evidence="4 5">
    <name type="scientific">Litoreibacter janthinus</name>
    <dbReference type="NCBI Taxonomy" id="670154"/>
    <lineage>
        <taxon>Bacteria</taxon>
        <taxon>Pseudomonadati</taxon>
        <taxon>Pseudomonadota</taxon>
        <taxon>Alphaproteobacteria</taxon>
        <taxon>Rhodobacterales</taxon>
        <taxon>Roseobacteraceae</taxon>
        <taxon>Litoreibacter</taxon>
    </lineage>
</organism>
<protein>
    <submittedName>
        <fullName evidence="4">Response regulator receiver domain-containing protein</fullName>
    </submittedName>
</protein>
<dbReference type="AlphaFoldDB" id="A0A1I6FRT6"/>
<dbReference type="STRING" id="670154.SAMN04488002_0178"/>
<evidence type="ECO:0000313" key="4">
    <source>
        <dbReference type="EMBL" id="SFR32670.1"/>
    </source>
</evidence>
<dbReference type="Pfam" id="PF00072">
    <property type="entry name" value="Response_reg"/>
    <property type="match status" value="1"/>
</dbReference>
<keyword evidence="1 2" id="KW-0597">Phosphoprotein</keyword>
<sequence length="125" mass="13818">MPDQIKVLHVDDDGDIREITLLALETVGLMEVVQASSGAEALAKVQSFKPDVFLLDVMMPEMSGEELLARLRTNPDLDNTPCIFMTARVQSNEISGLIENGAIDVIQKPFDPMTLAHQIKEIIKK</sequence>
<dbReference type="InterPro" id="IPR050595">
    <property type="entry name" value="Bact_response_regulator"/>
</dbReference>
<dbReference type="Proteomes" id="UP000199658">
    <property type="component" value="Unassembled WGS sequence"/>
</dbReference>
<evidence type="ECO:0000313" key="5">
    <source>
        <dbReference type="Proteomes" id="UP000199658"/>
    </source>
</evidence>
<dbReference type="OrthoDB" id="9800897at2"/>
<dbReference type="PROSITE" id="PS50110">
    <property type="entry name" value="RESPONSE_REGULATORY"/>
    <property type="match status" value="1"/>
</dbReference>
<dbReference type="GO" id="GO:0000160">
    <property type="term" value="P:phosphorelay signal transduction system"/>
    <property type="evidence" value="ECO:0007669"/>
    <property type="project" value="InterPro"/>
</dbReference>